<proteinExistence type="predicted"/>
<reference evidence="3 4" key="1">
    <citation type="submission" date="2020-06" db="EMBL/GenBank/DDBJ databases">
        <title>Characterization of fructooligosaccharide metabolism and fructooligosaccharide-degrading enzymes in human commensal butyrate producers.</title>
        <authorList>
            <person name="Tanno H."/>
            <person name="Fujii T."/>
            <person name="Hirano K."/>
            <person name="Maeno S."/>
            <person name="Tonozuka T."/>
            <person name="Sakamoto M."/>
            <person name="Ohkuma M."/>
            <person name="Tochio T."/>
            <person name="Endo A."/>
        </authorList>
    </citation>
    <scope>NUCLEOTIDE SEQUENCE [LARGE SCALE GENOMIC DNA]</scope>
    <source>
        <strain evidence="3 4">JCM 31056</strain>
    </source>
</reference>
<dbReference type="EMBL" id="BLYJ01000059">
    <property type="protein sequence ID" value="GFO89584.1"/>
    <property type="molecule type" value="Genomic_DNA"/>
</dbReference>
<gene>
    <name evidence="3" type="ORF">BUFA31_27480</name>
</gene>
<dbReference type="Pfam" id="PF00395">
    <property type="entry name" value="SLH"/>
    <property type="match status" value="1"/>
</dbReference>
<evidence type="ECO:0000313" key="4">
    <source>
        <dbReference type="Proteomes" id="UP000620147"/>
    </source>
</evidence>
<name>A0ABQ1E3Q0_9FIRM</name>
<keyword evidence="4" id="KW-1185">Reference proteome</keyword>
<accession>A0ABQ1E3Q0</accession>
<comment type="caution">
    <text evidence="3">The sequence shown here is derived from an EMBL/GenBank/DDBJ whole genome shotgun (WGS) entry which is preliminary data.</text>
</comment>
<dbReference type="Proteomes" id="UP000620147">
    <property type="component" value="Unassembled WGS sequence"/>
</dbReference>
<evidence type="ECO:0000256" key="1">
    <source>
        <dbReference type="ARBA" id="ARBA00022737"/>
    </source>
</evidence>
<dbReference type="InterPro" id="IPR001119">
    <property type="entry name" value="SLH_dom"/>
</dbReference>
<evidence type="ECO:0000313" key="3">
    <source>
        <dbReference type="EMBL" id="GFO89584.1"/>
    </source>
</evidence>
<dbReference type="PROSITE" id="PS51272">
    <property type="entry name" value="SLH"/>
    <property type="match status" value="1"/>
</dbReference>
<sequence length="70" mass="7305">MLYRYAGEPDGAADLSAYTDAGSVSAYAEKAVQWCVKNGILTGKTSSTLAPKATATRAECAAMLQRFAAL</sequence>
<feature type="domain" description="SLH" evidence="2">
    <location>
        <begin position="15"/>
        <end position="70"/>
    </location>
</feature>
<keyword evidence="1" id="KW-0677">Repeat</keyword>
<protein>
    <recommendedName>
        <fullName evidence="2">SLH domain-containing protein</fullName>
    </recommendedName>
</protein>
<dbReference type="RefSeq" id="WP_158580230.1">
    <property type="nucleotide sequence ID" value="NZ_BLYJ01000059.1"/>
</dbReference>
<evidence type="ECO:0000259" key="2">
    <source>
        <dbReference type="PROSITE" id="PS51272"/>
    </source>
</evidence>
<organism evidence="3 4">
    <name type="scientific">Butyricicoccus faecihominis</name>
    <dbReference type="NCBI Taxonomy" id="1712515"/>
    <lineage>
        <taxon>Bacteria</taxon>
        <taxon>Bacillati</taxon>
        <taxon>Bacillota</taxon>
        <taxon>Clostridia</taxon>
        <taxon>Eubacteriales</taxon>
        <taxon>Butyricicoccaceae</taxon>
        <taxon>Butyricicoccus</taxon>
    </lineage>
</organism>